<dbReference type="InterPro" id="IPR036388">
    <property type="entry name" value="WH-like_DNA-bd_sf"/>
</dbReference>
<comment type="caution">
    <text evidence="5">The sequence shown here is derived from an EMBL/GenBank/DDBJ whole genome shotgun (WGS) entry which is preliminary data.</text>
</comment>
<evidence type="ECO:0000259" key="4">
    <source>
        <dbReference type="Pfam" id="PF08220"/>
    </source>
</evidence>
<organism evidence="5 6">
    <name type="scientific">Metabacillus niabensis</name>
    <dbReference type="NCBI Taxonomy" id="324854"/>
    <lineage>
        <taxon>Bacteria</taxon>
        <taxon>Bacillati</taxon>
        <taxon>Bacillota</taxon>
        <taxon>Bacilli</taxon>
        <taxon>Bacillales</taxon>
        <taxon>Bacillaceae</taxon>
        <taxon>Metabacillus</taxon>
    </lineage>
</organism>
<dbReference type="PANTHER" id="PTHR30363">
    <property type="entry name" value="HTH-TYPE TRANSCRIPTIONAL REGULATOR SRLR-RELATED"/>
    <property type="match status" value="1"/>
</dbReference>
<dbReference type="EMBL" id="JAUSTZ010000003">
    <property type="protein sequence ID" value="MDQ0226032.1"/>
    <property type="molecule type" value="Genomic_DNA"/>
</dbReference>
<dbReference type="RefSeq" id="WP_095302083.1">
    <property type="nucleotide sequence ID" value="NZ_CADEPK010000450.1"/>
</dbReference>
<keyword evidence="6" id="KW-1185">Reference proteome</keyword>
<dbReference type="Pfam" id="PF08220">
    <property type="entry name" value="HTH_DeoR"/>
    <property type="match status" value="1"/>
</dbReference>
<dbReference type="PANTHER" id="PTHR30363:SF28">
    <property type="entry name" value="TRANSCRIPTIONAL REGULATORY PROTEIN-RELATED"/>
    <property type="match status" value="1"/>
</dbReference>
<evidence type="ECO:0000313" key="5">
    <source>
        <dbReference type="EMBL" id="MDQ0226032.1"/>
    </source>
</evidence>
<dbReference type="Proteomes" id="UP001232245">
    <property type="component" value="Unassembled WGS sequence"/>
</dbReference>
<gene>
    <name evidence="5" type="ORF">J2S02_002376</name>
</gene>
<feature type="domain" description="HTH deoR-type" evidence="4">
    <location>
        <begin position="10"/>
        <end position="52"/>
    </location>
</feature>
<accession>A0ABT9Z1B6</accession>
<dbReference type="CDD" id="cd00090">
    <property type="entry name" value="HTH_ARSR"/>
    <property type="match status" value="1"/>
</dbReference>
<sequence length="210" mass="24373">MNHSQSSTKDRILQLLKKEVSLTVNELTDHLDITHMAVRKHLIGLEKDGLIKTKEVKQPMGRPLQTYSLSDKAEEYFPKNYEGISLEFLHDIKEIHGEEVVQQLFKKREARLIDEYSQRVQRKDSATEKLQEIVSIQNEKGYMADLAKIDDDTYEITEYNCPILSVAKDFKIACKCETDMFKQVLGIEQINRTCCRTEGDNHCKFLLKFG</sequence>
<protein>
    <submittedName>
        <fullName evidence="5">ArsR family transcriptional regulator</fullName>
    </submittedName>
</protein>
<dbReference type="InterPro" id="IPR001034">
    <property type="entry name" value="DeoR_HTH"/>
</dbReference>
<evidence type="ECO:0000256" key="1">
    <source>
        <dbReference type="ARBA" id="ARBA00023015"/>
    </source>
</evidence>
<proteinExistence type="predicted"/>
<name>A0ABT9Z1B6_9BACI</name>
<dbReference type="InterPro" id="IPR011991">
    <property type="entry name" value="ArsR-like_HTH"/>
</dbReference>
<keyword evidence="3" id="KW-0804">Transcription</keyword>
<dbReference type="InterPro" id="IPR036390">
    <property type="entry name" value="WH_DNA-bd_sf"/>
</dbReference>
<dbReference type="SUPFAM" id="SSF46785">
    <property type="entry name" value="Winged helix' DNA-binding domain"/>
    <property type="match status" value="1"/>
</dbReference>
<dbReference type="Gene3D" id="1.10.10.10">
    <property type="entry name" value="Winged helix-like DNA-binding domain superfamily/Winged helix DNA-binding domain"/>
    <property type="match status" value="1"/>
</dbReference>
<evidence type="ECO:0000313" key="6">
    <source>
        <dbReference type="Proteomes" id="UP001232245"/>
    </source>
</evidence>
<keyword evidence="2" id="KW-0238">DNA-binding</keyword>
<dbReference type="InterPro" id="IPR050313">
    <property type="entry name" value="Carb_Metab_HTH_regulators"/>
</dbReference>
<evidence type="ECO:0000256" key="3">
    <source>
        <dbReference type="ARBA" id="ARBA00023163"/>
    </source>
</evidence>
<keyword evidence="1" id="KW-0805">Transcription regulation</keyword>
<evidence type="ECO:0000256" key="2">
    <source>
        <dbReference type="ARBA" id="ARBA00023125"/>
    </source>
</evidence>
<reference evidence="5 6" key="1">
    <citation type="submission" date="2023-07" db="EMBL/GenBank/DDBJ databases">
        <title>Genomic Encyclopedia of Type Strains, Phase IV (KMG-IV): sequencing the most valuable type-strain genomes for metagenomic binning, comparative biology and taxonomic classification.</title>
        <authorList>
            <person name="Goeker M."/>
        </authorList>
    </citation>
    <scope>NUCLEOTIDE SEQUENCE [LARGE SCALE GENOMIC DNA]</scope>
    <source>
        <strain evidence="5 6">DSM 17723</strain>
    </source>
</reference>